<evidence type="ECO:0000256" key="3">
    <source>
        <dbReference type="ARBA" id="ARBA00023004"/>
    </source>
</evidence>
<keyword evidence="5" id="KW-0349">Heme</keyword>
<dbReference type="AlphaFoldDB" id="A0A1W0X1I6"/>
<keyword evidence="2 5" id="KW-0479">Metal-binding</keyword>
<proteinExistence type="inferred from homology"/>
<evidence type="ECO:0000256" key="5">
    <source>
        <dbReference type="PIRSR" id="PIRSR602401-1"/>
    </source>
</evidence>
<feature type="transmembrane region" description="Helical" evidence="6">
    <location>
        <begin position="16"/>
        <end position="37"/>
    </location>
</feature>
<keyword evidence="4" id="KW-0560">Oxidoreductase</keyword>
<feature type="binding site" description="axial binding residue" evidence="5">
    <location>
        <position position="447"/>
    </location>
    <ligand>
        <name>heme</name>
        <dbReference type="ChEBI" id="CHEBI:30413"/>
    </ligand>
    <ligandPart>
        <name>Fe</name>
        <dbReference type="ChEBI" id="CHEBI:18248"/>
    </ligandPart>
</feature>
<dbReference type="PRINTS" id="PR00463">
    <property type="entry name" value="EP450I"/>
</dbReference>
<comment type="cofactor">
    <cofactor evidence="5">
        <name>heme</name>
        <dbReference type="ChEBI" id="CHEBI:30413"/>
    </cofactor>
</comment>
<dbReference type="GO" id="GO:0005506">
    <property type="term" value="F:iron ion binding"/>
    <property type="evidence" value="ECO:0007669"/>
    <property type="project" value="InterPro"/>
</dbReference>
<keyword evidence="6" id="KW-0472">Membrane</keyword>
<evidence type="ECO:0000256" key="1">
    <source>
        <dbReference type="ARBA" id="ARBA00010617"/>
    </source>
</evidence>
<name>A0A1W0X1I6_HYPEX</name>
<dbReference type="InterPro" id="IPR050182">
    <property type="entry name" value="Cytochrome_P450_fam2"/>
</dbReference>
<gene>
    <name evidence="7" type="ORF">BV898_04792</name>
</gene>
<dbReference type="GO" id="GO:0020037">
    <property type="term" value="F:heme binding"/>
    <property type="evidence" value="ECO:0007669"/>
    <property type="project" value="InterPro"/>
</dbReference>
<accession>A0A1W0X1I6</accession>
<dbReference type="PANTHER" id="PTHR24300:SF403">
    <property type="entry name" value="CYTOCHROME P450 306A1"/>
    <property type="match status" value="1"/>
</dbReference>
<comment type="similarity">
    <text evidence="1">Belongs to the cytochrome P450 family.</text>
</comment>
<keyword evidence="6" id="KW-1133">Transmembrane helix</keyword>
<protein>
    <submittedName>
        <fullName evidence="7">Cytochrome P450 18a1</fullName>
    </submittedName>
</protein>
<dbReference type="InterPro" id="IPR002401">
    <property type="entry name" value="Cyt_P450_E_grp-I"/>
</dbReference>
<dbReference type="PRINTS" id="PR00385">
    <property type="entry name" value="P450"/>
</dbReference>
<keyword evidence="6" id="KW-0812">Transmembrane</keyword>
<evidence type="ECO:0000313" key="7">
    <source>
        <dbReference type="EMBL" id="OQV21308.1"/>
    </source>
</evidence>
<dbReference type="InterPro" id="IPR001128">
    <property type="entry name" value="Cyt_P450"/>
</dbReference>
<sequence>MSLKDLERFLDIVSPYVYPSVAVFVSLLCVAAAWLVFYRWQYRQYPPGPPGIPVLGYLPFLPKSMAGFSKLCDIYGPVVHMKLGAGNDAVFLGSLEAVKEAFVDNAEIFSGRGDVCFTRKLWNGDSGILMAEGAKWQALRSFAVDALKMEDFHHALQREIVEMIGFLKTDHGKALDCRTFIMQGIANVAASWTLGPRFAYVDKTFHAYVKNFQTVADLMHHSSFEALQPSLNPFSDKNLRVKFLEEKFKEKIDLIHELIRSSRASNANENFASAFISHGLANVEEAAWFTEQQLVMVVNDIWGAATEASTSTLQWAIYYMLKYPAIQRQVQAELDEKTGFPEYHTLTVDDLREKELPYTTATLQEVERCGSVAPIGVPRSNTEATLLFGSLIPSRSLIIPNLWRIHHDPENWDRPGDFNPERFITPSSGKVFRPATLVPYSLGSRACPFQTAAASQLLLVFANLLRCFDITLPAGATLPAEKDFVSALTLRPNDFSAVWTPRFANLLPQTVHSRGA</sequence>
<keyword evidence="4" id="KW-0503">Monooxygenase</keyword>
<dbReference type="EMBL" id="MTYJ01000024">
    <property type="protein sequence ID" value="OQV21308.1"/>
    <property type="molecule type" value="Genomic_DNA"/>
</dbReference>
<dbReference type="GO" id="GO:0006805">
    <property type="term" value="P:xenobiotic metabolic process"/>
    <property type="evidence" value="ECO:0007669"/>
    <property type="project" value="TreeGrafter"/>
</dbReference>
<evidence type="ECO:0000256" key="4">
    <source>
        <dbReference type="ARBA" id="ARBA00023033"/>
    </source>
</evidence>
<evidence type="ECO:0000256" key="6">
    <source>
        <dbReference type="SAM" id="Phobius"/>
    </source>
</evidence>
<dbReference type="PANTHER" id="PTHR24300">
    <property type="entry name" value="CYTOCHROME P450 508A4-RELATED"/>
    <property type="match status" value="1"/>
</dbReference>
<comment type="caution">
    <text evidence="7">The sequence shown here is derived from an EMBL/GenBank/DDBJ whole genome shotgun (WGS) entry which is preliminary data.</text>
</comment>
<dbReference type="GO" id="GO:0008395">
    <property type="term" value="F:steroid hydroxylase activity"/>
    <property type="evidence" value="ECO:0007669"/>
    <property type="project" value="TreeGrafter"/>
</dbReference>
<reference evidence="8" key="1">
    <citation type="submission" date="2017-01" db="EMBL/GenBank/DDBJ databases">
        <title>Comparative genomics of anhydrobiosis in the tardigrade Hypsibius dujardini.</title>
        <authorList>
            <person name="Yoshida Y."/>
            <person name="Koutsovoulos G."/>
            <person name="Laetsch D."/>
            <person name="Stevens L."/>
            <person name="Kumar S."/>
            <person name="Horikawa D."/>
            <person name="Ishino K."/>
            <person name="Komine S."/>
            <person name="Tomita M."/>
            <person name="Blaxter M."/>
            <person name="Arakawa K."/>
        </authorList>
    </citation>
    <scope>NUCLEOTIDE SEQUENCE [LARGE SCALE GENOMIC DNA]</scope>
    <source>
        <strain evidence="8">Z151</strain>
    </source>
</reference>
<dbReference type="Proteomes" id="UP000192578">
    <property type="component" value="Unassembled WGS sequence"/>
</dbReference>
<organism evidence="7 8">
    <name type="scientific">Hypsibius exemplaris</name>
    <name type="common">Freshwater tardigrade</name>
    <dbReference type="NCBI Taxonomy" id="2072580"/>
    <lineage>
        <taxon>Eukaryota</taxon>
        <taxon>Metazoa</taxon>
        <taxon>Ecdysozoa</taxon>
        <taxon>Tardigrada</taxon>
        <taxon>Eutardigrada</taxon>
        <taxon>Parachela</taxon>
        <taxon>Hypsibioidea</taxon>
        <taxon>Hypsibiidae</taxon>
        <taxon>Hypsibius</taxon>
    </lineage>
</organism>
<dbReference type="Gene3D" id="1.10.630.10">
    <property type="entry name" value="Cytochrome P450"/>
    <property type="match status" value="1"/>
</dbReference>
<dbReference type="GO" id="GO:0006082">
    <property type="term" value="P:organic acid metabolic process"/>
    <property type="evidence" value="ECO:0007669"/>
    <property type="project" value="TreeGrafter"/>
</dbReference>
<dbReference type="InterPro" id="IPR036396">
    <property type="entry name" value="Cyt_P450_sf"/>
</dbReference>
<dbReference type="Pfam" id="PF00067">
    <property type="entry name" value="p450"/>
    <property type="match status" value="1"/>
</dbReference>
<evidence type="ECO:0000313" key="8">
    <source>
        <dbReference type="Proteomes" id="UP000192578"/>
    </source>
</evidence>
<evidence type="ECO:0000256" key="2">
    <source>
        <dbReference type="ARBA" id="ARBA00022723"/>
    </source>
</evidence>
<dbReference type="GO" id="GO:0005737">
    <property type="term" value="C:cytoplasm"/>
    <property type="evidence" value="ECO:0007669"/>
    <property type="project" value="TreeGrafter"/>
</dbReference>
<keyword evidence="3 5" id="KW-0408">Iron</keyword>
<keyword evidence="8" id="KW-1185">Reference proteome</keyword>
<dbReference type="SUPFAM" id="SSF48264">
    <property type="entry name" value="Cytochrome P450"/>
    <property type="match status" value="1"/>
</dbReference>
<dbReference type="GO" id="GO:0016712">
    <property type="term" value="F:oxidoreductase activity, acting on paired donors, with incorporation or reduction of molecular oxygen, reduced flavin or flavoprotein as one donor, and incorporation of one atom of oxygen"/>
    <property type="evidence" value="ECO:0007669"/>
    <property type="project" value="TreeGrafter"/>
</dbReference>
<dbReference type="OrthoDB" id="6507093at2759"/>